<gene>
    <name evidence="1" type="ORF">E1750_09155</name>
</gene>
<sequence>METLLINTKNSSNAKFILELVKKLGEEGRILSAEQQEDYFLGAMILNEKTGEKVSRNEVFEKLNKK</sequence>
<dbReference type="Proteomes" id="UP000291124">
    <property type="component" value="Chromosome"/>
</dbReference>
<reference evidence="2" key="1">
    <citation type="submission" date="2019-03" db="EMBL/GenBank/DDBJ databases">
        <title>Flavobacterium sp.</title>
        <authorList>
            <person name="Kim H."/>
        </authorList>
    </citation>
    <scope>NUCLEOTIDE SEQUENCE [LARGE SCALE GENOMIC DNA]</scope>
    <source>
        <strain evidence="2">GS13</strain>
    </source>
</reference>
<dbReference type="EMBL" id="CP037933">
    <property type="protein sequence ID" value="QBN18963.1"/>
    <property type="molecule type" value="Genomic_DNA"/>
</dbReference>
<evidence type="ECO:0000313" key="1">
    <source>
        <dbReference type="EMBL" id="QBN18963.1"/>
    </source>
</evidence>
<protein>
    <submittedName>
        <fullName evidence="1">Uncharacterized protein</fullName>
    </submittedName>
</protein>
<proteinExistence type="predicted"/>
<dbReference type="AlphaFoldDB" id="A0A4P6YEW1"/>
<dbReference type="KEGG" id="fnk:E1750_09155"/>
<name>A0A4P6YEW1_9FLAO</name>
<evidence type="ECO:0000313" key="2">
    <source>
        <dbReference type="Proteomes" id="UP000291124"/>
    </source>
</evidence>
<accession>A0A4P6YEW1</accession>
<organism evidence="1 2">
    <name type="scientific">Flavobacterium nackdongense</name>
    <dbReference type="NCBI Taxonomy" id="2547394"/>
    <lineage>
        <taxon>Bacteria</taxon>
        <taxon>Pseudomonadati</taxon>
        <taxon>Bacteroidota</taxon>
        <taxon>Flavobacteriia</taxon>
        <taxon>Flavobacteriales</taxon>
        <taxon>Flavobacteriaceae</taxon>
        <taxon>Flavobacterium</taxon>
    </lineage>
</organism>
<dbReference type="RefSeq" id="WP_133276485.1">
    <property type="nucleotide sequence ID" value="NZ_CP037933.1"/>
</dbReference>
<keyword evidence="2" id="KW-1185">Reference proteome</keyword>
<dbReference type="OrthoDB" id="826875at2"/>